<evidence type="ECO:0000256" key="2">
    <source>
        <dbReference type="ARBA" id="ARBA00023002"/>
    </source>
</evidence>
<name>A0A6B0YT04_9CHLR</name>
<keyword evidence="2" id="KW-0560">Oxidoreductase</keyword>
<dbReference type="SUPFAM" id="SSF51735">
    <property type="entry name" value="NAD(P)-binding Rossmann-fold domains"/>
    <property type="match status" value="1"/>
</dbReference>
<dbReference type="GO" id="GO:0016616">
    <property type="term" value="F:oxidoreductase activity, acting on the CH-OH group of donors, NAD or NADP as acceptor"/>
    <property type="evidence" value="ECO:0007669"/>
    <property type="project" value="TreeGrafter"/>
</dbReference>
<dbReference type="FunFam" id="3.40.50.720:FF:000084">
    <property type="entry name" value="Short-chain dehydrogenase reductase"/>
    <property type="match status" value="1"/>
</dbReference>
<proteinExistence type="inferred from homology"/>
<dbReference type="InterPro" id="IPR002347">
    <property type="entry name" value="SDR_fam"/>
</dbReference>
<evidence type="ECO:0000313" key="3">
    <source>
        <dbReference type="EMBL" id="MXY93853.1"/>
    </source>
</evidence>
<dbReference type="PANTHER" id="PTHR42760">
    <property type="entry name" value="SHORT-CHAIN DEHYDROGENASES/REDUCTASES FAMILY MEMBER"/>
    <property type="match status" value="1"/>
</dbReference>
<dbReference type="Pfam" id="PF13561">
    <property type="entry name" value="adh_short_C2"/>
    <property type="match status" value="1"/>
</dbReference>
<dbReference type="PROSITE" id="PS00061">
    <property type="entry name" value="ADH_SHORT"/>
    <property type="match status" value="1"/>
</dbReference>
<dbReference type="InterPro" id="IPR036291">
    <property type="entry name" value="NAD(P)-bd_dom_sf"/>
</dbReference>
<dbReference type="Gene3D" id="3.40.50.720">
    <property type="entry name" value="NAD(P)-binding Rossmann-like Domain"/>
    <property type="match status" value="1"/>
</dbReference>
<reference evidence="3" key="1">
    <citation type="submission" date="2019-09" db="EMBL/GenBank/DDBJ databases">
        <title>Characterisation of the sponge microbiome using genome-centric metagenomics.</title>
        <authorList>
            <person name="Engelberts J.P."/>
            <person name="Robbins S.J."/>
            <person name="De Goeij J.M."/>
            <person name="Aranda M."/>
            <person name="Bell S.C."/>
            <person name="Webster N.S."/>
        </authorList>
    </citation>
    <scope>NUCLEOTIDE SEQUENCE</scope>
    <source>
        <strain evidence="3">SB0664_bin_27</strain>
    </source>
</reference>
<dbReference type="PANTHER" id="PTHR42760:SF133">
    <property type="entry name" value="3-OXOACYL-[ACYL-CARRIER-PROTEIN] REDUCTASE"/>
    <property type="match status" value="1"/>
</dbReference>
<accession>A0A6B0YT04</accession>
<dbReference type="InterPro" id="IPR020904">
    <property type="entry name" value="Sc_DH/Rdtase_CS"/>
</dbReference>
<gene>
    <name evidence="3" type="ORF">F4Y42_10445</name>
</gene>
<organism evidence="3">
    <name type="scientific">Caldilineaceae bacterium SB0664_bin_27</name>
    <dbReference type="NCBI Taxonomy" id="2605260"/>
    <lineage>
        <taxon>Bacteria</taxon>
        <taxon>Bacillati</taxon>
        <taxon>Chloroflexota</taxon>
        <taxon>Caldilineae</taxon>
        <taxon>Caldilineales</taxon>
        <taxon>Caldilineaceae</taxon>
    </lineage>
</organism>
<dbReference type="PRINTS" id="PR00080">
    <property type="entry name" value="SDRFAMILY"/>
</dbReference>
<protein>
    <submittedName>
        <fullName evidence="3">3-oxoacyl-ACP reductase FabG</fullName>
    </submittedName>
</protein>
<comment type="caution">
    <text evidence="3">The sequence shown here is derived from an EMBL/GenBank/DDBJ whole genome shotgun (WGS) entry which is preliminary data.</text>
</comment>
<dbReference type="EMBL" id="VXRG01000089">
    <property type="protein sequence ID" value="MXY93853.1"/>
    <property type="molecule type" value="Genomic_DNA"/>
</dbReference>
<dbReference type="AlphaFoldDB" id="A0A6B0YT04"/>
<dbReference type="PRINTS" id="PR00081">
    <property type="entry name" value="GDHRDH"/>
</dbReference>
<comment type="similarity">
    <text evidence="1">Belongs to the short-chain dehydrogenases/reductases (SDR) family.</text>
</comment>
<sequence>MYNLEGKVALVTGAGGEHGIGRGIALRLAQEGVDVVVADIAEKPYAEAAWSGLPALQEEIEKLGRRSLALTCDVTDSDSVEGSMQFATETLGRIDILVNNAGARAGGDRVPVVDLPEVEWDRVLDVNLKGTFLCSRAAARHMVERGEGGRIISISSVSGLRGVARFAAYCSSKFGIIGFTQALALELAAHGITVNAICPGLVATERVGHMASVLSDPKLPLDEATDELLSSAAARTPSGRLASPEDLARTVAFLASDEADLLTGLSVPVTGGAFIG</sequence>
<evidence type="ECO:0000256" key="1">
    <source>
        <dbReference type="ARBA" id="ARBA00006484"/>
    </source>
</evidence>